<evidence type="ECO:0000256" key="2">
    <source>
        <dbReference type="ARBA" id="ARBA00022801"/>
    </source>
</evidence>
<dbReference type="GO" id="GO:0046856">
    <property type="term" value="P:phosphatidylinositol dephosphorylation"/>
    <property type="evidence" value="ECO:0007669"/>
    <property type="project" value="InterPro"/>
</dbReference>
<organism evidence="7 8">
    <name type="scientific">Zingiber officinale</name>
    <name type="common">Ginger</name>
    <name type="synonym">Amomum zingiber</name>
    <dbReference type="NCBI Taxonomy" id="94328"/>
    <lineage>
        <taxon>Eukaryota</taxon>
        <taxon>Viridiplantae</taxon>
        <taxon>Streptophyta</taxon>
        <taxon>Embryophyta</taxon>
        <taxon>Tracheophyta</taxon>
        <taxon>Spermatophyta</taxon>
        <taxon>Magnoliopsida</taxon>
        <taxon>Liliopsida</taxon>
        <taxon>Zingiberales</taxon>
        <taxon>Zingiberaceae</taxon>
        <taxon>Zingiber</taxon>
    </lineage>
</organism>
<evidence type="ECO:0000259" key="6">
    <source>
        <dbReference type="PROSITE" id="PS50275"/>
    </source>
</evidence>
<evidence type="ECO:0000313" key="8">
    <source>
        <dbReference type="Proteomes" id="UP000734854"/>
    </source>
</evidence>
<evidence type="ECO:0000313" key="7">
    <source>
        <dbReference type="EMBL" id="KAG6475223.1"/>
    </source>
</evidence>
<comment type="catalytic activity">
    <reaction evidence="4">
        <text>a 1,2-diacyl-sn-glycero-3-phospho-(1D-myo-inositol-3,5-bisphosphate) + H2O = a 1,2-diacyl-sn-glycero-3-phospho-(1D-myo-inositol-3-phosphate) + phosphate</text>
        <dbReference type="Rhea" id="RHEA:32955"/>
        <dbReference type="ChEBI" id="CHEBI:15377"/>
        <dbReference type="ChEBI" id="CHEBI:43474"/>
        <dbReference type="ChEBI" id="CHEBI:57923"/>
        <dbReference type="ChEBI" id="CHEBI:58088"/>
    </reaction>
</comment>
<dbReference type="PANTHER" id="PTHR45738:SF3">
    <property type="entry name" value="OS03G0182400 PROTEIN"/>
    <property type="match status" value="1"/>
</dbReference>
<keyword evidence="3" id="KW-0472">Membrane</keyword>
<proteinExistence type="predicted"/>
<name>A0A8J5EXP3_ZINOF</name>
<evidence type="ECO:0000256" key="3">
    <source>
        <dbReference type="ARBA" id="ARBA00023136"/>
    </source>
</evidence>
<evidence type="ECO:0000256" key="4">
    <source>
        <dbReference type="ARBA" id="ARBA00023337"/>
    </source>
</evidence>
<evidence type="ECO:0000256" key="1">
    <source>
        <dbReference type="ARBA" id="ARBA00004148"/>
    </source>
</evidence>
<gene>
    <name evidence="7" type="ORF">ZIOFF_064441</name>
</gene>
<comment type="caution">
    <text evidence="7">The sequence shown here is derived from an EMBL/GenBank/DDBJ whole genome shotgun (WGS) entry which is preliminary data.</text>
</comment>
<dbReference type="Pfam" id="PF02383">
    <property type="entry name" value="Syja_N"/>
    <property type="match status" value="1"/>
</dbReference>
<dbReference type="InterPro" id="IPR002013">
    <property type="entry name" value="SAC_dom"/>
</dbReference>
<dbReference type="GO" id="GO:0005774">
    <property type="term" value="C:vacuolar membrane"/>
    <property type="evidence" value="ECO:0007669"/>
    <property type="project" value="UniProtKB-SubCell"/>
</dbReference>
<dbReference type="InterPro" id="IPR043573">
    <property type="entry name" value="Fig4-like"/>
</dbReference>
<keyword evidence="8" id="KW-1185">Reference proteome</keyword>
<protein>
    <recommendedName>
        <fullName evidence="6">SAC domain-containing protein</fullName>
    </recommendedName>
</protein>
<reference evidence="7 8" key="1">
    <citation type="submission" date="2020-08" db="EMBL/GenBank/DDBJ databases">
        <title>Plant Genome Project.</title>
        <authorList>
            <person name="Zhang R.-G."/>
        </authorList>
    </citation>
    <scope>NUCLEOTIDE SEQUENCE [LARGE SCALE GENOMIC DNA]</scope>
    <source>
        <tissue evidence="7">Rhizome</tissue>
    </source>
</reference>
<dbReference type="PANTHER" id="PTHR45738">
    <property type="entry name" value="POLYPHOSPHOINOSITIDE PHOSPHATASE"/>
    <property type="match status" value="1"/>
</dbReference>
<dbReference type="EMBL" id="JACMSC010000018">
    <property type="protein sequence ID" value="KAG6475223.1"/>
    <property type="molecule type" value="Genomic_DNA"/>
</dbReference>
<dbReference type="AlphaFoldDB" id="A0A8J5EXP3"/>
<dbReference type="PROSITE" id="PS50275">
    <property type="entry name" value="SAC"/>
    <property type="match status" value="1"/>
</dbReference>
<dbReference type="Proteomes" id="UP000734854">
    <property type="component" value="Unassembled WGS sequence"/>
</dbReference>
<keyword evidence="2" id="KW-0378">Hydrolase</keyword>
<accession>A0A8J5EXP3</accession>
<sequence length="824" mass="94390">MAADNETVAAVTAASASSGYLQKFRLYETHTKFYLVGSNNNKTQWRVLIIDRLEPSELNIHEDPTTYSTIECNDLLNRVHEGNTTTGGLKFVTKCYGLAGFAKFFGPYYMLLITRRRKIGNICGHAVYGVSKSEMIIIPNSTVRSAVAHSKDENSCSAYHFPADFSNTQYFCCVKLPSSCVNILFSGGLNARSILPDNFRSSNQYLDCHVISMIPEPFTTCLSYPLHRYKKLLCSVDLTKDFFFSYSYNIMRSLQKNLYDVNTGQILYETMFVWNEFLTHGVRNLLKNTTWTVALIHGFFKQVGSGGAYVDLTMSKGRWKKYHSREPTALPVDKVLFAGVRLSVCGKSFKFTLIARRSRHFAGTRYLKRGVNEKGRVANDVETEQIVCDDTVEQMSSEITSVVQNRGSIPLFWSQEASKLNVRPDIILHKKDNNFEATRHHFENLVKRYGNPVIILNLIKSREKKPRESLLRKEFSNAIDFINKDLPGEKCLKFLHWDIQKQSRRKGENVLEMLGKVAAYALNLTGIFYCRLPPFVKIQDIDLLLDIGRHDFRKLSCNNQCRVPIISIGSYDKCWKDEGQSSDISQSEYFEDRTKCDDDNSANEIHKPATSHSDYYADKVECRVNLAKPPRLQSGVLRTNCIDCLDRTNVAQYAYGLAALGHQLHALGFIDVPEVNLDSPLADDMMDLYERMGDTLALQYGGSGAHNKIFSERRGQWKAATQSQELLRTIQRYYNNAYMDAEKQNAINLFLGHFQPHQGKPALWELGSDQHYNIGRRNTHCHEITRYSYFVDFLELCMDSTILFTRVYPKKMRTKLWLLLKTQY</sequence>
<dbReference type="GO" id="GO:0043813">
    <property type="term" value="F:phosphatidylinositol-3,5-bisphosphate 5-phosphatase activity"/>
    <property type="evidence" value="ECO:0007669"/>
    <property type="project" value="InterPro"/>
</dbReference>
<comment type="subunit">
    <text evidence="5">Component of the PI(3,5)P2 regulatory complex at least composed of ATG18, SAC/FIG4, FAB1 and VAC14.</text>
</comment>
<evidence type="ECO:0000256" key="5">
    <source>
        <dbReference type="ARBA" id="ARBA00023464"/>
    </source>
</evidence>
<comment type="subcellular location">
    <subcellularLocation>
        <location evidence="1">Vacuole membrane</location>
        <topology evidence="1">Peripheral membrane protein</topology>
    </subcellularLocation>
</comment>
<feature type="domain" description="SAC" evidence="6">
    <location>
        <begin position="233"/>
        <end position="702"/>
    </location>
</feature>